<dbReference type="PANTHER" id="PTHR39673:SF5">
    <property type="entry name" value="TUNGSTEN-CONTAINING FORMYLMETHANOFURAN DEHYDROGENASE 2 SUBUNIT C"/>
    <property type="match status" value="1"/>
</dbReference>
<organism evidence="2 3">
    <name type="scientific">Heliorestis convoluta</name>
    <dbReference type="NCBI Taxonomy" id="356322"/>
    <lineage>
        <taxon>Bacteria</taxon>
        <taxon>Bacillati</taxon>
        <taxon>Bacillota</taxon>
        <taxon>Clostridia</taxon>
        <taxon>Eubacteriales</taxon>
        <taxon>Heliobacteriaceae</taxon>
        <taxon>Heliorestis</taxon>
    </lineage>
</organism>
<dbReference type="InterPro" id="IPR012061">
    <property type="entry name" value="Glu_synth_lsu_3"/>
</dbReference>
<keyword evidence="3" id="KW-1185">Reference proteome</keyword>
<sequence length="249" mass="27239">MNQSRTINGKGIYYRQLNEAIKDFLKNDITHIELQNINGQRYIGAGLSHSASITIQGTPGNDLAAYMNGLTLQVYGNAQDGVANTMNDGTIVIHGDAGDALGYAMRGGEVFVKGSVGYRIAIHMKEFQEKVPVVVIGGKAGSFFGEYMAGGILILLGLRGREENPIVGDYCGTGMHGGVMYIRGSVEEYKLGKEVKSVPMTEEDYHRLSLYVGRFAEHFNEDKEAILSEPFTKLIPFNKRPYGNLYVGA</sequence>
<protein>
    <submittedName>
        <fullName evidence="2">Glutamate synthase alpha subunit domain protein, putative</fullName>
    </submittedName>
</protein>
<dbReference type="InterPro" id="IPR002489">
    <property type="entry name" value="Glu_synth_asu_C"/>
</dbReference>
<dbReference type="InterPro" id="IPR035710">
    <property type="entry name" value="Archaeal_gltB"/>
</dbReference>
<reference evidence="3" key="1">
    <citation type="submission" date="2019-11" db="EMBL/GenBank/DDBJ databases">
        <title>Genome sequence of Heliorestis convoluta strain HH, an alkaliphilic and minimalistic phototrophic bacterium from a soda lake in Egypt.</title>
        <authorList>
            <person name="Dewey E.D."/>
            <person name="Stokes L.M."/>
            <person name="Burchell B.M."/>
            <person name="Shaffer K.N."/>
            <person name="Huntington A.M."/>
            <person name="Baker J.M."/>
            <person name="Nadendla S."/>
            <person name="Giglio M.G."/>
            <person name="Touchman J.W."/>
            <person name="Blankenship R.E."/>
            <person name="Madigan M.T."/>
            <person name="Sattley W.M."/>
        </authorList>
    </citation>
    <scope>NUCLEOTIDE SEQUENCE [LARGE SCALE GENOMIC DNA]</scope>
    <source>
        <strain evidence="3">HH</strain>
    </source>
</reference>
<proteinExistence type="predicted"/>
<dbReference type="RefSeq" id="WP_153724066.1">
    <property type="nucleotide sequence ID" value="NZ_CP045875.1"/>
</dbReference>
<evidence type="ECO:0000313" key="3">
    <source>
        <dbReference type="Proteomes" id="UP000366051"/>
    </source>
</evidence>
<dbReference type="PANTHER" id="PTHR39673">
    <property type="entry name" value="TUNGSTEN FORMYLMETHANOFURAN DEHYDROGENASE, SUBUNIT C (FWDC)"/>
    <property type="match status" value="1"/>
</dbReference>
<dbReference type="EMBL" id="CP045875">
    <property type="protein sequence ID" value="QGG46505.1"/>
    <property type="molecule type" value="Genomic_DNA"/>
</dbReference>
<dbReference type="Proteomes" id="UP000366051">
    <property type="component" value="Chromosome"/>
</dbReference>
<dbReference type="Pfam" id="PF01493">
    <property type="entry name" value="GXGXG"/>
    <property type="match status" value="1"/>
</dbReference>
<dbReference type="Gene3D" id="2.160.20.60">
    <property type="entry name" value="Glutamate synthase, alpha subunit, C-terminal domain"/>
    <property type="match status" value="1"/>
</dbReference>
<dbReference type="SUPFAM" id="SSF69336">
    <property type="entry name" value="Alpha subunit of glutamate synthase, C-terminal domain"/>
    <property type="match status" value="1"/>
</dbReference>
<gene>
    <name evidence="2" type="ORF">FTV88_0326</name>
</gene>
<dbReference type="KEGG" id="hcv:FTV88_0326"/>
<feature type="domain" description="Glutamate synthase alpha subunit C-terminal" evidence="1">
    <location>
        <begin position="32"/>
        <end position="194"/>
    </location>
</feature>
<dbReference type="PIRSF" id="PIRSF006519">
    <property type="entry name" value="GOGAT_dom3"/>
    <property type="match status" value="1"/>
</dbReference>
<dbReference type="GO" id="GO:0016491">
    <property type="term" value="F:oxidoreductase activity"/>
    <property type="evidence" value="ECO:0007669"/>
    <property type="project" value="InterPro"/>
</dbReference>
<accession>A0A5Q2N1T7</accession>
<name>A0A5Q2N1T7_9FIRM</name>
<evidence type="ECO:0000313" key="2">
    <source>
        <dbReference type="EMBL" id="QGG46505.1"/>
    </source>
</evidence>
<dbReference type="AlphaFoldDB" id="A0A5Q2N1T7"/>
<dbReference type="CDD" id="cd00981">
    <property type="entry name" value="arch_gltB"/>
    <property type="match status" value="1"/>
</dbReference>
<evidence type="ECO:0000259" key="1">
    <source>
        <dbReference type="Pfam" id="PF01493"/>
    </source>
</evidence>
<dbReference type="OrthoDB" id="9803192at2"/>
<dbReference type="InterPro" id="IPR036485">
    <property type="entry name" value="Glu_synth_asu_C_sf"/>
</dbReference>